<dbReference type="PANTHER" id="PTHR13375:SF3">
    <property type="entry name" value="THO COMPLEX SUBUNIT 5 HOMOLOG"/>
    <property type="match status" value="1"/>
</dbReference>
<comment type="caution">
    <text evidence="6">The sequence shown here is derived from an EMBL/GenBank/DDBJ whole genome shotgun (WGS) entry which is preliminary data.</text>
</comment>
<evidence type="ECO:0000256" key="5">
    <source>
        <dbReference type="SAM" id="MobiDB-lite"/>
    </source>
</evidence>
<feature type="compositionally biased region" description="Basic and acidic residues" evidence="5">
    <location>
        <begin position="339"/>
        <end position="349"/>
    </location>
</feature>
<evidence type="ECO:0000256" key="3">
    <source>
        <dbReference type="ARBA" id="ARBA00023242"/>
    </source>
</evidence>
<dbReference type="AlphaFoldDB" id="A0AAV2H9R9"/>
<evidence type="ECO:0000256" key="2">
    <source>
        <dbReference type="ARBA" id="ARBA00008044"/>
    </source>
</evidence>
<evidence type="ECO:0000256" key="1">
    <source>
        <dbReference type="ARBA" id="ARBA00004123"/>
    </source>
</evidence>
<evidence type="ECO:0000313" key="6">
    <source>
        <dbReference type="EMBL" id="CAL1529922.1"/>
    </source>
</evidence>
<dbReference type="GO" id="GO:0003729">
    <property type="term" value="F:mRNA binding"/>
    <property type="evidence" value="ECO:0007669"/>
    <property type="project" value="TreeGrafter"/>
</dbReference>
<dbReference type="Proteomes" id="UP001497497">
    <property type="component" value="Unassembled WGS sequence"/>
</dbReference>
<feature type="coiled-coil region" evidence="4">
    <location>
        <begin position="73"/>
        <end position="100"/>
    </location>
</feature>
<comment type="similarity">
    <text evidence="2">Belongs to the THOC5 family.</text>
</comment>
<keyword evidence="4" id="KW-0175">Coiled coil</keyword>
<evidence type="ECO:0000313" key="7">
    <source>
        <dbReference type="Proteomes" id="UP001497497"/>
    </source>
</evidence>
<protein>
    <recommendedName>
        <fullName evidence="8">THO complex subunit 5 homolog</fullName>
    </recommendedName>
</protein>
<dbReference type="Pfam" id="PF09766">
    <property type="entry name" value="FmiP_Thoc5"/>
    <property type="match status" value="1"/>
</dbReference>
<feature type="region of interest" description="Disordered" evidence="5">
    <location>
        <begin position="313"/>
        <end position="349"/>
    </location>
</feature>
<sequence length="731" mass="83051">MSKEDAADGKKKRLLKAEVVSNVLGISEPKKHKPDASLVKAQEIRNIASEEEEAMERDPQLDLNLFQASCNFLKSAIRDVKNLKANKTDATSEINSIRTDATIHFIHMKKLNRLAHFRCRKVRENTNEAKHKIDQCHLQLQNLLYEAMHLEKEITKCMEFKSKDEEIELVPVEEFYLNAPENISNPGTTSGDAHLQMLARLEWELEQRKQLSTKLTETKKSKEQISKEIQAKQDYLETLQPKLTAILQATRPVQDYLSMPYDAIKEEQQTAQHLPVPLYVLYMQTSAYKDACDKCLKVSITGDVDASKSLSTWTFEPDDESDSDQEDQEKQDTKRRRKTSEARSQEKKNRVLKKHPLSVILEICTEAFFLKVRCQHILTLSPTDGTELQLTFCYLIALNIITVNVKFTLSEKVVANSVTGGDLISSDSILDELYPGDHGNDSPNLANHFELKKHGLQDLSTYIPLIGRPYLWCQWMGGLQFLKKDMNNIEETVAGDESAGIAKLSAVRARHSISAANMQKTILLLGERIDARISLLQQLSSLERSIIPVSADSVKMFPAKINAQLSVWRRSTFEDLQSLPQAEKFIKAGLVSSSDMIFLAIIDRGSAKMTAYVVLTADCPQVAPIIIVDIMWQFQRTALNDVYVMEMEEEVNLHFHELIIGKSRKQLLPNQLQRLLMCFDVYLETDTPASSLVPVEIPKEKVIPRTSRGPARSKPYKYVPELGIFTHRCYN</sequence>
<dbReference type="PANTHER" id="PTHR13375">
    <property type="entry name" value="FMS INTERACTING PROTEIN"/>
    <property type="match status" value="1"/>
</dbReference>
<name>A0AAV2H9R9_LYMST</name>
<gene>
    <name evidence="6" type="ORF">GSLYS_00004055001</name>
</gene>
<keyword evidence="3" id="KW-0539">Nucleus</keyword>
<accession>A0AAV2H9R9</accession>
<reference evidence="6 7" key="1">
    <citation type="submission" date="2024-04" db="EMBL/GenBank/DDBJ databases">
        <authorList>
            <consortium name="Genoscope - CEA"/>
            <person name="William W."/>
        </authorList>
    </citation>
    <scope>NUCLEOTIDE SEQUENCE [LARGE SCALE GENOMIC DNA]</scope>
</reference>
<feature type="compositionally biased region" description="Acidic residues" evidence="5">
    <location>
        <begin position="316"/>
        <end position="329"/>
    </location>
</feature>
<organism evidence="6 7">
    <name type="scientific">Lymnaea stagnalis</name>
    <name type="common">Great pond snail</name>
    <name type="synonym">Helix stagnalis</name>
    <dbReference type="NCBI Taxonomy" id="6523"/>
    <lineage>
        <taxon>Eukaryota</taxon>
        <taxon>Metazoa</taxon>
        <taxon>Spiralia</taxon>
        <taxon>Lophotrochozoa</taxon>
        <taxon>Mollusca</taxon>
        <taxon>Gastropoda</taxon>
        <taxon>Heterobranchia</taxon>
        <taxon>Euthyneura</taxon>
        <taxon>Panpulmonata</taxon>
        <taxon>Hygrophila</taxon>
        <taxon>Lymnaeoidea</taxon>
        <taxon>Lymnaeidae</taxon>
        <taxon>Lymnaea</taxon>
    </lineage>
</organism>
<comment type="subcellular location">
    <subcellularLocation>
        <location evidence="1">Nucleus</location>
    </subcellularLocation>
</comment>
<keyword evidence="7" id="KW-1185">Reference proteome</keyword>
<evidence type="ECO:0000256" key="4">
    <source>
        <dbReference type="SAM" id="Coils"/>
    </source>
</evidence>
<dbReference type="GO" id="GO:0006406">
    <property type="term" value="P:mRNA export from nucleus"/>
    <property type="evidence" value="ECO:0007669"/>
    <property type="project" value="TreeGrafter"/>
</dbReference>
<dbReference type="GO" id="GO:0000445">
    <property type="term" value="C:THO complex part of transcription export complex"/>
    <property type="evidence" value="ECO:0007669"/>
    <property type="project" value="TreeGrafter"/>
</dbReference>
<dbReference type="InterPro" id="IPR019163">
    <property type="entry name" value="THO_Thoc5"/>
</dbReference>
<dbReference type="EMBL" id="CAXITT010000058">
    <property type="protein sequence ID" value="CAL1529922.1"/>
    <property type="molecule type" value="Genomic_DNA"/>
</dbReference>
<evidence type="ECO:0008006" key="8">
    <source>
        <dbReference type="Google" id="ProtNLM"/>
    </source>
</evidence>
<proteinExistence type="inferred from homology"/>